<organism evidence="2 3">
    <name type="scientific">Parasponia andersonii</name>
    <name type="common">Sponia andersonii</name>
    <dbReference type="NCBI Taxonomy" id="3476"/>
    <lineage>
        <taxon>Eukaryota</taxon>
        <taxon>Viridiplantae</taxon>
        <taxon>Streptophyta</taxon>
        <taxon>Embryophyta</taxon>
        <taxon>Tracheophyta</taxon>
        <taxon>Spermatophyta</taxon>
        <taxon>Magnoliopsida</taxon>
        <taxon>eudicotyledons</taxon>
        <taxon>Gunneridae</taxon>
        <taxon>Pentapetalae</taxon>
        <taxon>rosids</taxon>
        <taxon>fabids</taxon>
        <taxon>Rosales</taxon>
        <taxon>Cannabaceae</taxon>
        <taxon>Parasponia</taxon>
    </lineage>
</organism>
<sequence length="102" mass="11528">SLSQTVLPLLLRPLCSCVTLIQLKNPMPHMTINFLPRNELLLNGSIVKSTQVALFTLKISSGYETNNITQLNNQTFLYGRSVNLRKKFIKTEGIRIKIELSP</sequence>
<comment type="caution">
    <text evidence="2">The sequence shown here is derived from an EMBL/GenBank/DDBJ whole genome shotgun (WGS) entry which is preliminary data.</text>
</comment>
<feature type="chain" id="PRO_5015132079" evidence="1">
    <location>
        <begin position="18"/>
        <end position="102"/>
    </location>
</feature>
<feature type="signal peptide" evidence="1">
    <location>
        <begin position="1"/>
        <end position="17"/>
    </location>
</feature>
<reference evidence="3" key="1">
    <citation type="submission" date="2016-06" db="EMBL/GenBank/DDBJ databases">
        <title>Parallel loss of symbiosis genes in relatives of nitrogen-fixing non-legume Parasponia.</title>
        <authorList>
            <person name="Van Velzen R."/>
            <person name="Holmer R."/>
            <person name="Bu F."/>
            <person name="Rutten L."/>
            <person name="Van Zeijl A."/>
            <person name="Liu W."/>
            <person name="Santuari L."/>
            <person name="Cao Q."/>
            <person name="Sharma T."/>
            <person name="Shen D."/>
            <person name="Roswanjaya Y."/>
            <person name="Wardhani T."/>
            <person name="Kalhor M.S."/>
            <person name="Jansen J."/>
            <person name="Van den Hoogen J."/>
            <person name="Gungor B."/>
            <person name="Hartog M."/>
            <person name="Hontelez J."/>
            <person name="Verver J."/>
            <person name="Yang W.-C."/>
            <person name="Schijlen E."/>
            <person name="Repin R."/>
            <person name="Schilthuizen M."/>
            <person name="Schranz E."/>
            <person name="Heidstra R."/>
            <person name="Miyata K."/>
            <person name="Fedorova E."/>
            <person name="Kohlen W."/>
            <person name="Bisseling T."/>
            <person name="Smit S."/>
            <person name="Geurts R."/>
        </authorList>
    </citation>
    <scope>NUCLEOTIDE SEQUENCE [LARGE SCALE GENOMIC DNA]</scope>
    <source>
        <strain evidence="3">cv. WU1-14</strain>
    </source>
</reference>
<gene>
    <name evidence="2" type="ORF">PanWU01x14_170910</name>
</gene>
<accession>A0A2P5CA08</accession>
<dbReference type="EMBL" id="JXTB01000155">
    <property type="protein sequence ID" value="PON57878.1"/>
    <property type="molecule type" value="Genomic_DNA"/>
</dbReference>
<proteinExistence type="predicted"/>
<dbReference type="Proteomes" id="UP000237105">
    <property type="component" value="Unassembled WGS sequence"/>
</dbReference>
<evidence type="ECO:0000313" key="3">
    <source>
        <dbReference type="Proteomes" id="UP000237105"/>
    </source>
</evidence>
<keyword evidence="1" id="KW-0732">Signal</keyword>
<protein>
    <submittedName>
        <fullName evidence="2">Uncharacterized protein</fullName>
    </submittedName>
</protein>
<name>A0A2P5CA08_PARAD</name>
<dbReference type="AlphaFoldDB" id="A0A2P5CA08"/>
<evidence type="ECO:0000256" key="1">
    <source>
        <dbReference type="SAM" id="SignalP"/>
    </source>
</evidence>
<keyword evidence="3" id="KW-1185">Reference proteome</keyword>
<evidence type="ECO:0000313" key="2">
    <source>
        <dbReference type="EMBL" id="PON57878.1"/>
    </source>
</evidence>
<dbReference type="OrthoDB" id="10393457at2759"/>
<feature type="non-terminal residue" evidence="2">
    <location>
        <position position="1"/>
    </location>
</feature>